<evidence type="ECO:0000256" key="3">
    <source>
        <dbReference type="ARBA" id="ARBA00023155"/>
    </source>
</evidence>
<evidence type="ECO:0000313" key="10">
    <source>
        <dbReference type="RefSeq" id="XP_022237599.1"/>
    </source>
</evidence>
<dbReference type="InterPro" id="IPR001356">
    <property type="entry name" value="HD"/>
</dbReference>
<dbReference type="InterPro" id="IPR009057">
    <property type="entry name" value="Homeodomain-like_sf"/>
</dbReference>
<evidence type="ECO:0000256" key="7">
    <source>
        <dbReference type="SAM" id="MobiDB-lite"/>
    </source>
</evidence>
<dbReference type="InterPro" id="IPR050394">
    <property type="entry name" value="Homeobox_NK-like"/>
</dbReference>
<dbReference type="RefSeq" id="XP_022237599.1">
    <property type="nucleotide sequence ID" value="XM_022381891.1"/>
</dbReference>
<gene>
    <name evidence="10" type="primary">LOC111085003</name>
</gene>
<dbReference type="InterPro" id="IPR017970">
    <property type="entry name" value="Homeobox_CS"/>
</dbReference>
<feature type="compositionally biased region" description="Polar residues" evidence="7">
    <location>
        <begin position="241"/>
        <end position="256"/>
    </location>
</feature>
<dbReference type="Proteomes" id="UP000694941">
    <property type="component" value="Unplaced"/>
</dbReference>
<dbReference type="Gene3D" id="1.10.10.60">
    <property type="entry name" value="Homeodomain-like"/>
    <property type="match status" value="1"/>
</dbReference>
<protein>
    <submittedName>
        <fullName evidence="10">Homeobox protein Hox-A10b-like isoform X1</fullName>
    </submittedName>
</protein>
<dbReference type="PROSITE" id="PS00027">
    <property type="entry name" value="HOMEOBOX_1"/>
    <property type="match status" value="1"/>
</dbReference>
<dbReference type="SUPFAM" id="SSF46689">
    <property type="entry name" value="Homeodomain-like"/>
    <property type="match status" value="1"/>
</dbReference>
<sequence length="437" mass="48361">MMYNERWTDCTFIQDSGTLQHFQTSGDDNFANNAGFCSVRAGLSSNSTPFGNSFSLPLEVPSVASCNLPNNSPFFYESNGVYTETSGSRLYAGSELLPSYTSMVGGLGHVGLDVPVSSPIIPQSFDTHFYTTDPSIRIRSTTVSLREDPSALVTSPHQSSPVIPTPSPISHNTGLVWAKFTQDCPLEDIPLRLRSPPATSSVINDERFSVKVTGDETTSSKLLKDPCDSNIGSESESSNSYDTKQSPVSSPPTSQAEKIKQTHVFSNSSSDGQAQKKRKRRVLFSKTQTYELERRFRQQRYLSAPEREHLANIIQLTPTQVKIWFQNHRYKTKRARQEKGIEFTPMLSPRRVAVPVLVRDGKPCQPQMNSSFVKSQDSLPSVVPNMEPGLNVTMAATDFTSMTNMATAAAAASSINSFNINMMSTYSHPIIRQTPWW</sequence>
<evidence type="ECO:0000256" key="1">
    <source>
        <dbReference type="ARBA" id="ARBA00004123"/>
    </source>
</evidence>
<keyword evidence="9" id="KW-1185">Reference proteome</keyword>
<feature type="compositionally biased region" description="Low complexity" evidence="7">
    <location>
        <begin position="229"/>
        <end position="240"/>
    </location>
</feature>
<feature type="region of interest" description="Disordered" evidence="7">
    <location>
        <begin position="213"/>
        <end position="282"/>
    </location>
</feature>
<proteinExistence type="predicted"/>
<dbReference type="CDD" id="cd00086">
    <property type="entry name" value="homeodomain"/>
    <property type="match status" value="1"/>
</dbReference>
<dbReference type="GeneID" id="111085003"/>
<keyword evidence="2 5" id="KW-0238">DNA-binding</keyword>
<evidence type="ECO:0000259" key="8">
    <source>
        <dbReference type="PROSITE" id="PS50071"/>
    </source>
</evidence>
<organism evidence="9 10">
    <name type="scientific">Limulus polyphemus</name>
    <name type="common">Atlantic horseshoe crab</name>
    <dbReference type="NCBI Taxonomy" id="6850"/>
    <lineage>
        <taxon>Eukaryota</taxon>
        <taxon>Metazoa</taxon>
        <taxon>Ecdysozoa</taxon>
        <taxon>Arthropoda</taxon>
        <taxon>Chelicerata</taxon>
        <taxon>Merostomata</taxon>
        <taxon>Xiphosura</taxon>
        <taxon>Limulidae</taxon>
        <taxon>Limulus</taxon>
    </lineage>
</organism>
<keyword evidence="3 5" id="KW-0371">Homeobox</keyword>
<name>A0ABM1S1U4_LIMPO</name>
<feature type="compositionally biased region" description="Polar residues" evidence="7">
    <location>
        <begin position="263"/>
        <end position="273"/>
    </location>
</feature>
<dbReference type="SMART" id="SM00389">
    <property type="entry name" value="HOX"/>
    <property type="match status" value="1"/>
</dbReference>
<reference evidence="10" key="1">
    <citation type="submission" date="2025-08" db="UniProtKB">
        <authorList>
            <consortium name="RefSeq"/>
        </authorList>
    </citation>
    <scope>IDENTIFICATION</scope>
    <source>
        <tissue evidence="10">Muscle</tissue>
    </source>
</reference>
<keyword evidence="4 5" id="KW-0539">Nucleus</keyword>
<accession>A0ABM1S1U4</accession>
<evidence type="ECO:0000313" key="9">
    <source>
        <dbReference type="Proteomes" id="UP000694941"/>
    </source>
</evidence>
<dbReference type="InterPro" id="IPR020479">
    <property type="entry name" value="HD_metazoa"/>
</dbReference>
<evidence type="ECO:0000256" key="6">
    <source>
        <dbReference type="RuleBase" id="RU000682"/>
    </source>
</evidence>
<feature type="domain" description="Homeobox" evidence="8">
    <location>
        <begin position="275"/>
        <end position="335"/>
    </location>
</feature>
<feature type="DNA-binding region" description="Homeobox" evidence="5">
    <location>
        <begin position="277"/>
        <end position="336"/>
    </location>
</feature>
<evidence type="ECO:0000256" key="4">
    <source>
        <dbReference type="ARBA" id="ARBA00023242"/>
    </source>
</evidence>
<comment type="subcellular location">
    <subcellularLocation>
        <location evidence="1 5 6">Nucleus</location>
    </subcellularLocation>
</comment>
<dbReference type="Pfam" id="PF00046">
    <property type="entry name" value="Homeodomain"/>
    <property type="match status" value="1"/>
</dbReference>
<dbReference type="PANTHER" id="PTHR24340:SF82">
    <property type="entry name" value="HOMEOBOX PROTEIN VND"/>
    <property type="match status" value="1"/>
</dbReference>
<dbReference type="PROSITE" id="PS50071">
    <property type="entry name" value="HOMEOBOX_2"/>
    <property type="match status" value="1"/>
</dbReference>
<evidence type="ECO:0000256" key="2">
    <source>
        <dbReference type="ARBA" id="ARBA00023125"/>
    </source>
</evidence>
<dbReference type="PANTHER" id="PTHR24340">
    <property type="entry name" value="HOMEOBOX PROTEIN NKX"/>
    <property type="match status" value="1"/>
</dbReference>
<dbReference type="PRINTS" id="PR00024">
    <property type="entry name" value="HOMEOBOX"/>
</dbReference>
<evidence type="ECO:0000256" key="5">
    <source>
        <dbReference type="PROSITE-ProRule" id="PRU00108"/>
    </source>
</evidence>